<evidence type="ECO:0000256" key="2">
    <source>
        <dbReference type="ARBA" id="ARBA00022747"/>
    </source>
</evidence>
<dbReference type="RefSeq" id="WP_112115555.1">
    <property type="nucleotide sequence ID" value="NZ_PRKZ01000004.1"/>
</dbReference>
<proteinExistence type="inferred from homology"/>
<keyword evidence="2" id="KW-0680">Restriction system</keyword>
<dbReference type="InterPro" id="IPR044946">
    <property type="entry name" value="Restrct_endonuc_typeI_TRD_sf"/>
</dbReference>
<dbReference type="GO" id="GO:0003677">
    <property type="term" value="F:DNA binding"/>
    <property type="evidence" value="ECO:0007669"/>
    <property type="project" value="UniProtKB-KW"/>
</dbReference>
<feature type="domain" description="Type I restriction modification DNA specificity" evidence="5">
    <location>
        <begin position="190"/>
        <end position="363"/>
    </location>
</feature>
<name>A0A329TML5_9FIRM</name>
<comment type="caution">
    <text evidence="6">The sequence shown here is derived from an EMBL/GenBank/DDBJ whole genome shotgun (WGS) entry which is preliminary data.</text>
</comment>
<dbReference type="AlphaFoldDB" id="A0A329TML5"/>
<keyword evidence="6" id="KW-0378">Hydrolase</keyword>
<dbReference type="InterPro" id="IPR000055">
    <property type="entry name" value="Restrct_endonuc_typeI_TRD"/>
</dbReference>
<keyword evidence="6" id="KW-0255">Endonuclease</keyword>
<evidence type="ECO:0000313" key="6">
    <source>
        <dbReference type="EMBL" id="RAW50030.1"/>
    </source>
</evidence>
<dbReference type="CDD" id="cd17263">
    <property type="entry name" value="RMtype1_S_AbaB8300I-TRD1-CR1_like"/>
    <property type="match status" value="1"/>
</dbReference>
<evidence type="ECO:0000259" key="5">
    <source>
        <dbReference type="Pfam" id="PF01420"/>
    </source>
</evidence>
<feature type="coiled-coil region" evidence="4">
    <location>
        <begin position="345"/>
        <end position="372"/>
    </location>
</feature>
<dbReference type="Gene3D" id="3.90.220.20">
    <property type="entry name" value="DNA methylase specificity domains"/>
    <property type="match status" value="2"/>
</dbReference>
<dbReference type="InterPro" id="IPR052021">
    <property type="entry name" value="Type-I_RS_S_subunit"/>
</dbReference>
<dbReference type="EMBL" id="PRKZ01000004">
    <property type="protein sequence ID" value="RAW50030.1"/>
    <property type="molecule type" value="Genomic_DNA"/>
</dbReference>
<comment type="similarity">
    <text evidence="1">Belongs to the type-I restriction system S methylase family.</text>
</comment>
<dbReference type="Proteomes" id="UP000251634">
    <property type="component" value="Unassembled WGS sequence"/>
</dbReference>
<keyword evidence="3" id="KW-0238">DNA-binding</keyword>
<keyword evidence="4" id="KW-0175">Coiled coil</keyword>
<reference evidence="6 7" key="1">
    <citation type="submission" date="2018-02" db="EMBL/GenBank/DDBJ databases">
        <title>Complete genome sequencing of Faecalibacterium prausnitzii strains isolated from the human gut.</title>
        <authorList>
            <person name="Fitzgerald B.C."/>
            <person name="Shkoporov A.N."/>
            <person name="Ross P.R."/>
            <person name="Hill C."/>
        </authorList>
    </citation>
    <scope>NUCLEOTIDE SEQUENCE [LARGE SCALE GENOMIC DNA]</scope>
    <source>
        <strain evidence="6 7">APC942/8-14-2</strain>
    </source>
</reference>
<dbReference type="SUPFAM" id="SSF116734">
    <property type="entry name" value="DNA methylase specificity domain"/>
    <property type="match status" value="2"/>
</dbReference>
<gene>
    <name evidence="6" type="ORF">C4N25_07530</name>
</gene>
<protein>
    <submittedName>
        <fullName evidence="6">Restriction endonuclease subunit S</fullName>
    </submittedName>
</protein>
<evidence type="ECO:0000256" key="4">
    <source>
        <dbReference type="SAM" id="Coils"/>
    </source>
</evidence>
<accession>A0A329TML5</accession>
<dbReference type="Pfam" id="PF01420">
    <property type="entry name" value="Methylase_S"/>
    <property type="match status" value="2"/>
</dbReference>
<feature type="domain" description="Type I restriction modification DNA specificity" evidence="5">
    <location>
        <begin position="2"/>
        <end position="170"/>
    </location>
</feature>
<evidence type="ECO:0000256" key="3">
    <source>
        <dbReference type="ARBA" id="ARBA00023125"/>
    </source>
</evidence>
<dbReference type="PANTHER" id="PTHR30408:SF12">
    <property type="entry name" value="TYPE I RESTRICTION ENZYME MJAVIII SPECIFICITY SUBUNIT"/>
    <property type="match status" value="1"/>
</dbReference>
<evidence type="ECO:0000256" key="1">
    <source>
        <dbReference type="ARBA" id="ARBA00010923"/>
    </source>
</evidence>
<dbReference type="GO" id="GO:0009307">
    <property type="term" value="P:DNA restriction-modification system"/>
    <property type="evidence" value="ECO:0007669"/>
    <property type="project" value="UniProtKB-KW"/>
</dbReference>
<organism evidence="6 7">
    <name type="scientific">Faecalibacterium prausnitzii</name>
    <dbReference type="NCBI Taxonomy" id="853"/>
    <lineage>
        <taxon>Bacteria</taxon>
        <taxon>Bacillati</taxon>
        <taxon>Bacillota</taxon>
        <taxon>Clostridia</taxon>
        <taxon>Eubacteriales</taxon>
        <taxon>Oscillospiraceae</taxon>
        <taxon>Faecalibacterium</taxon>
    </lineage>
</organism>
<evidence type="ECO:0000313" key="7">
    <source>
        <dbReference type="Proteomes" id="UP000251634"/>
    </source>
</evidence>
<sequence>MKVSLTDICDFQGGTQPPKNEWIDQPAQGYIRMLQIRDFTQSDKNYIEYVKDTGKLKTCIEDDILIGRYGASIGKILTGLAGAYNVAIVKTIPDEKVVSKKYLYWYLNSQYFQRFISNVGSRAAQAGFNKNDLGAAQIPLVDKERQEEICEVLEKANKLISLRKQQLAKLDELVKARFVEIFGDFKNNSKNWPIVKFDELAKIDGNMTTDYEKYADYPHIGIDSIEKETGELKGYRTVKEDGVVSGKYIFTPQHIIYSKIRPNLNKVALPDFEGLCSADAYPILPNPKNCNRIFLALVMRSDYFLDYILQFSARTNLPKVNRKEIAGFSMPLPPLSLQNDFATFAERVDQQKQTIQQSLEKLELMKKGLMQEYFG</sequence>
<dbReference type="GO" id="GO:0004519">
    <property type="term" value="F:endonuclease activity"/>
    <property type="evidence" value="ECO:0007669"/>
    <property type="project" value="UniProtKB-KW"/>
</dbReference>
<dbReference type="PANTHER" id="PTHR30408">
    <property type="entry name" value="TYPE-1 RESTRICTION ENZYME ECOKI SPECIFICITY PROTEIN"/>
    <property type="match status" value="1"/>
</dbReference>
<keyword evidence="6" id="KW-0540">Nuclease</keyword>